<accession>A0A2Z6E0Q4</accession>
<dbReference type="AlphaFoldDB" id="A0A2Z6E0Q4"/>
<sequence length="100" mass="11163">MKKFVTVAVLSLSAALVYAHDPSQHHAVTDREKPDCSMMQQMHSGSDRDDPVVQAMIARCAEMMKEEHREMMMPHGMQGAMPQNGMMGHGSGEMKSNHHQ</sequence>
<dbReference type="KEGG" id="htl:HPTL_2089"/>
<feature type="region of interest" description="Disordered" evidence="1">
    <location>
        <begin position="22"/>
        <end position="51"/>
    </location>
</feature>
<evidence type="ECO:0000256" key="2">
    <source>
        <dbReference type="SAM" id="SignalP"/>
    </source>
</evidence>
<evidence type="ECO:0000313" key="4">
    <source>
        <dbReference type="Proteomes" id="UP000262004"/>
    </source>
</evidence>
<dbReference type="EMBL" id="AP018558">
    <property type="protein sequence ID" value="BBD78343.1"/>
    <property type="molecule type" value="Genomic_DNA"/>
</dbReference>
<keyword evidence="4" id="KW-1185">Reference proteome</keyword>
<feature type="region of interest" description="Disordered" evidence="1">
    <location>
        <begin position="75"/>
        <end position="100"/>
    </location>
</feature>
<feature type="signal peptide" evidence="2">
    <location>
        <begin position="1"/>
        <end position="19"/>
    </location>
</feature>
<keyword evidence="2" id="KW-0732">Signal</keyword>
<protein>
    <submittedName>
        <fullName evidence="3">Uncharacterized protein</fullName>
    </submittedName>
</protein>
<feature type="chain" id="PRO_5016265850" evidence="2">
    <location>
        <begin position="20"/>
        <end position="100"/>
    </location>
</feature>
<evidence type="ECO:0000256" key="1">
    <source>
        <dbReference type="SAM" id="MobiDB-lite"/>
    </source>
</evidence>
<evidence type="ECO:0000313" key="3">
    <source>
        <dbReference type="EMBL" id="BBD78343.1"/>
    </source>
</evidence>
<feature type="compositionally biased region" description="Basic and acidic residues" evidence="1">
    <location>
        <begin position="22"/>
        <end position="35"/>
    </location>
</feature>
<reference evidence="3 4" key="1">
    <citation type="submission" date="2018-04" db="EMBL/GenBank/DDBJ databases">
        <title>Complete genome sequence of Hydrogenophilus thermoluteolus TH-1.</title>
        <authorList>
            <person name="Arai H."/>
        </authorList>
    </citation>
    <scope>NUCLEOTIDE SEQUENCE [LARGE SCALE GENOMIC DNA]</scope>
    <source>
        <strain evidence="3 4">TH-1</strain>
    </source>
</reference>
<organism evidence="3 4">
    <name type="scientific">Hydrogenophilus thermoluteolus</name>
    <name type="common">Pseudomonas hydrogenothermophila</name>
    <dbReference type="NCBI Taxonomy" id="297"/>
    <lineage>
        <taxon>Bacteria</taxon>
        <taxon>Pseudomonadati</taxon>
        <taxon>Pseudomonadota</taxon>
        <taxon>Hydrogenophilia</taxon>
        <taxon>Hydrogenophilales</taxon>
        <taxon>Hydrogenophilaceae</taxon>
        <taxon>Hydrogenophilus</taxon>
    </lineage>
</organism>
<name>A0A2Z6E0Q4_HYDTE</name>
<dbReference type="Proteomes" id="UP000262004">
    <property type="component" value="Chromosome"/>
</dbReference>
<proteinExistence type="predicted"/>
<gene>
    <name evidence="3" type="ORF">HPTL_2089</name>
</gene>